<feature type="compositionally biased region" description="Basic and acidic residues" evidence="1">
    <location>
        <begin position="179"/>
        <end position="197"/>
    </location>
</feature>
<feature type="region of interest" description="Disordered" evidence="1">
    <location>
        <begin position="490"/>
        <end position="582"/>
    </location>
</feature>
<dbReference type="PANTHER" id="PTHR31008">
    <property type="entry name" value="COP1-INTERACTING PROTEIN-RELATED"/>
    <property type="match status" value="1"/>
</dbReference>
<feature type="region of interest" description="Disordered" evidence="1">
    <location>
        <begin position="378"/>
        <end position="444"/>
    </location>
</feature>
<reference evidence="2" key="1">
    <citation type="submission" date="2017-07" db="EMBL/GenBank/DDBJ databases">
        <title>Taro Niue Genome Assembly and Annotation.</title>
        <authorList>
            <person name="Atibalentja N."/>
            <person name="Keating K."/>
            <person name="Fields C.J."/>
        </authorList>
    </citation>
    <scope>NUCLEOTIDE SEQUENCE</scope>
    <source>
        <strain evidence="2">Niue_2</strain>
        <tissue evidence="2">Leaf</tissue>
    </source>
</reference>
<evidence type="ECO:0008006" key="4">
    <source>
        <dbReference type="Google" id="ProtNLM"/>
    </source>
</evidence>
<feature type="compositionally biased region" description="Basic residues" evidence="1">
    <location>
        <begin position="431"/>
        <end position="442"/>
    </location>
</feature>
<feature type="compositionally biased region" description="Polar residues" evidence="1">
    <location>
        <begin position="835"/>
        <end position="850"/>
    </location>
</feature>
<dbReference type="AlphaFoldDB" id="A0A843UGN6"/>
<feature type="compositionally biased region" description="Acidic residues" evidence="1">
    <location>
        <begin position="514"/>
        <end position="524"/>
    </location>
</feature>
<feature type="region of interest" description="Disordered" evidence="1">
    <location>
        <begin position="829"/>
        <end position="984"/>
    </location>
</feature>
<protein>
    <recommendedName>
        <fullName evidence="4">COP1-interacting protein 7</fullName>
    </recommendedName>
</protein>
<feature type="region of interest" description="Disordered" evidence="1">
    <location>
        <begin position="137"/>
        <end position="197"/>
    </location>
</feature>
<feature type="compositionally biased region" description="Basic and acidic residues" evidence="1">
    <location>
        <begin position="602"/>
        <end position="611"/>
    </location>
</feature>
<feature type="compositionally biased region" description="Basic residues" evidence="1">
    <location>
        <begin position="491"/>
        <end position="509"/>
    </location>
</feature>
<gene>
    <name evidence="2" type="ORF">Taro_012763</name>
</gene>
<feature type="compositionally biased region" description="Basic and acidic residues" evidence="1">
    <location>
        <begin position="549"/>
        <end position="582"/>
    </location>
</feature>
<proteinExistence type="predicted"/>
<keyword evidence="3" id="KW-1185">Reference proteome</keyword>
<feature type="compositionally biased region" description="Basic and acidic residues" evidence="1">
    <location>
        <begin position="400"/>
        <end position="412"/>
    </location>
</feature>
<sequence>MDPSTRLDHAVFQLTPTRTRCDLLVCSSSGKGGGVYEKIASGLLDPFLSHLRCAREQIPKGGYSFTLRPPHQSTAAARSGSPSSAATGDAAAGSTNWFTKGTLERFVRFVSSPEILERVAAIEKEIVHIESCIHQAEDDQPTATTTVSPGGTAKADNQLISHGAGDDNNSRKLSPPSKVKAEGNGHDATHVHGEKSKHCLQQTLETRKAVLLKEQGMAYARATVAGYDMPNVDDLVSFADTFGAFRLREACMNFKDICEKKEKDKIWMDELAAIVAPSAIMLEAVNGHHSELSGTLSDTVTDPTVAAASSDAGQDNNGNTPTRELWTSANNSIYHEKFQIPIGWPSHPPYMYNFQNPAHQMPPYQGYAFPYPVGQFDSAENHSKPVKKKAGRNTTSGSRNGERSHDSSKSESESDGQMQSDASQEEVLGKGRGHKRTNKKSSRTVVIRNINYISSERRDEEDGSTSGSSVQDDINEDFLKHKVENIVDSLKKHHKTSRHQHKRRGKNKTQRNIEDDDDDSDQDADINANAKDSGTKGDESWNAFQSILMRDESSSTELHEKNNVRPRGSNEQEQYHVYSRDGKTKNADLVTLSVFPLETESLKGTRQRADATDPVAANDKDGNYNDKNYSQNFDCDENYSTRMKRIHNVDEELLFSERTKSDHAMSDDITVYANETLTPNLQKDTDCFIISKSSSLQDGEQTGEYSMFEGDQNVKSLDRVNEQKITNELPVDDSFIIATRSTEDEQPISHWDTDMSIISGLAFSTEVEGVGVASHSTGYSIMSNNHEPDDLQMVLERNMGSEPLGASWAPEIDYTADITFHVAKENDSIHEENVSTESSNLKIASGNGTPRNKLPAKDAKSKPTYGYLTKAKPEVAPKNRKPSAPMSREEIQRNKMLKEEENRRRTEVLLAQRQKRIAERSSTGRTTENKLGVGPLKQEKKTPRPVPGSSRPSLLHRTEATSLAKNSHAPDQLKKNGKVAAVAM</sequence>
<evidence type="ECO:0000256" key="1">
    <source>
        <dbReference type="SAM" id="MobiDB-lite"/>
    </source>
</evidence>
<dbReference type="EMBL" id="NMUH01000501">
    <property type="protein sequence ID" value="MQL80313.1"/>
    <property type="molecule type" value="Genomic_DNA"/>
</dbReference>
<dbReference type="PANTHER" id="PTHR31008:SF0">
    <property type="entry name" value="CSL1"/>
    <property type="match status" value="1"/>
</dbReference>
<feature type="compositionally biased region" description="Low complexity" evidence="1">
    <location>
        <begin position="73"/>
        <end position="94"/>
    </location>
</feature>
<feature type="region of interest" description="Disordered" evidence="1">
    <location>
        <begin position="602"/>
        <end position="629"/>
    </location>
</feature>
<dbReference type="OrthoDB" id="2020180at2759"/>
<evidence type="ECO:0000313" key="3">
    <source>
        <dbReference type="Proteomes" id="UP000652761"/>
    </source>
</evidence>
<accession>A0A843UGN6</accession>
<dbReference type="Proteomes" id="UP000652761">
    <property type="component" value="Unassembled WGS sequence"/>
</dbReference>
<evidence type="ECO:0000313" key="2">
    <source>
        <dbReference type="EMBL" id="MQL80313.1"/>
    </source>
</evidence>
<feature type="region of interest" description="Disordered" evidence="1">
    <location>
        <begin position="456"/>
        <end position="475"/>
    </location>
</feature>
<organism evidence="2 3">
    <name type="scientific">Colocasia esculenta</name>
    <name type="common">Wild taro</name>
    <name type="synonym">Arum esculentum</name>
    <dbReference type="NCBI Taxonomy" id="4460"/>
    <lineage>
        <taxon>Eukaryota</taxon>
        <taxon>Viridiplantae</taxon>
        <taxon>Streptophyta</taxon>
        <taxon>Embryophyta</taxon>
        <taxon>Tracheophyta</taxon>
        <taxon>Spermatophyta</taxon>
        <taxon>Magnoliopsida</taxon>
        <taxon>Liliopsida</taxon>
        <taxon>Araceae</taxon>
        <taxon>Aroideae</taxon>
        <taxon>Colocasieae</taxon>
        <taxon>Colocasia</taxon>
    </lineage>
</organism>
<feature type="compositionally biased region" description="Basic and acidic residues" evidence="1">
    <location>
        <begin position="887"/>
        <end position="907"/>
    </location>
</feature>
<feature type="region of interest" description="Disordered" evidence="1">
    <location>
        <begin position="66"/>
        <end position="94"/>
    </location>
</feature>
<name>A0A843UGN6_COLES</name>
<comment type="caution">
    <text evidence="2">The sequence shown here is derived from an EMBL/GenBank/DDBJ whole genome shotgun (WGS) entry which is preliminary data.</text>
</comment>